<feature type="chain" id="PRO_5007844330" description="glucan 1,4-alpha-glucosidase" evidence="8">
    <location>
        <begin position="25"/>
        <end position="476"/>
    </location>
</feature>
<dbReference type="PANTHER" id="PTHR31616">
    <property type="entry name" value="TREHALASE"/>
    <property type="match status" value="1"/>
</dbReference>
<accession>A0A163MPU6</accession>
<evidence type="ECO:0000256" key="2">
    <source>
        <dbReference type="ARBA" id="ARBA00006188"/>
    </source>
</evidence>
<dbReference type="EC" id="3.2.1.3" evidence="3"/>
<dbReference type="InterPro" id="IPR011613">
    <property type="entry name" value="GH15-like"/>
</dbReference>
<keyword evidence="8" id="KW-0732">Signal</keyword>
<feature type="domain" description="GH15-like" evidence="9">
    <location>
        <begin position="54"/>
        <end position="467"/>
    </location>
</feature>
<dbReference type="OMA" id="MAPRFWT"/>
<keyword evidence="4" id="KW-0378">Hydrolase</keyword>
<dbReference type="SUPFAM" id="SSF48208">
    <property type="entry name" value="Six-hairpin glycosidases"/>
    <property type="match status" value="1"/>
</dbReference>
<evidence type="ECO:0000313" key="11">
    <source>
        <dbReference type="Proteomes" id="UP000078561"/>
    </source>
</evidence>
<sequence>MPSFSSLTASASLLLVSLVASASAFPSGNATITAWGESQSTISLAKMFTSINPPGSAPGFLAASLSTHDPDYYYSWTRDSALSFRVLVDQLADAKSNSTLDNYIKDYITYSKNAQTTSTVCNCLGEPKFNADGSSYTGAWGRPQNDGPAERATTLILYAKQSGADLKSSKDTHDGMYFECSPTVYIALPIVIYKDLDYVVSTWDNQNFDLWEEVNGRHFFTYMVMRRGLLDGADYATQNGDTDKASSYKSTVTNIETRINSFWQSDHVTVTIDQSGGASKASGLDASVLIAANVGSRNDGFYTPGSDKLLATAVKIEAAFANLYNLNKNKASYLGTAIGRYPEDVYNGNGSSQGNPWFICTNAFAELYYRAIKEWTDAGSVKVTDISKSFFTKFDSAAASGTTYTVGTDAFNNLVNKVAAAADQFLSTVHYHQNPNGSLSEQYNRDSGYMQGATDLTWSHASAITALKAKAGSPAL</sequence>
<evidence type="ECO:0000256" key="3">
    <source>
        <dbReference type="ARBA" id="ARBA00012593"/>
    </source>
</evidence>
<dbReference type="STRING" id="4829.A0A163MPU6"/>
<feature type="signal peptide" evidence="8">
    <location>
        <begin position="1"/>
        <end position="24"/>
    </location>
</feature>
<dbReference type="InterPro" id="IPR000165">
    <property type="entry name" value="Glucoamylase"/>
</dbReference>
<keyword evidence="7" id="KW-0624">Polysaccharide degradation</keyword>
<gene>
    <name evidence="10" type="primary">ABSGL_13012.1 scaffold 13554</name>
</gene>
<dbReference type="PANTHER" id="PTHR31616:SF9">
    <property type="entry name" value="GLUCOAMYLASE, INTRACELLULAR SPORULATION-SPECIFIC"/>
    <property type="match status" value="1"/>
</dbReference>
<comment type="catalytic activity">
    <reaction evidence="1">
        <text>Hydrolysis of terminal (1-&gt;4)-linked alpha-D-glucose residues successively from non-reducing ends of the chains with release of beta-D-glucose.</text>
        <dbReference type="EC" id="3.2.1.3"/>
    </reaction>
</comment>
<evidence type="ECO:0000313" key="10">
    <source>
        <dbReference type="EMBL" id="SAM07371.1"/>
    </source>
</evidence>
<evidence type="ECO:0000259" key="9">
    <source>
        <dbReference type="Pfam" id="PF00723"/>
    </source>
</evidence>
<keyword evidence="5" id="KW-0119">Carbohydrate metabolism</keyword>
<dbReference type="Proteomes" id="UP000078561">
    <property type="component" value="Unassembled WGS sequence"/>
</dbReference>
<evidence type="ECO:0000256" key="7">
    <source>
        <dbReference type="ARBA" id="ARBA00023326"/>
    </source>
</evidence>
<dbReference type="InterPro" id="IPR012341">
    <property type="entry name" value="6hp_glycosidase-like_sf"/>
</dbReference>
<dbReference type="FunCoup" id="A0A163MPU6">
    <property type="interactions" value="88"/>
</dbReference>
<evidence type="ECO:0000256" key="5">
    <source>
        <dbReference type="ARBA" id="ARBA00023277"/>
    </source>
</evidence>
<proteinExistence type="inferred from homology"/>
<comment type="similarity">
    <text evidence="2">Belongs to the glycosyl hydrolase 15 family.</text>
</comment>
<dbReference type="OrthoDB" id="6123450at2759"/>
<dbReference type="Pfam" id="PF00723">
    <property type="entry name" value="Glyco_hydro_15"/>
    <property type="match status" value="1"/>
</dbReference>
<evidence type="ECO:0000256" key="4">
    <source>
        <dbReference type="ARBA" id="ARBA00022801"/>
    </source>
</evidence>
<organism evidence="10">
    <name type="scientific">Absidia glauca</name>
    <name type="common">Pin mould</name>
    <dbReference type="NCBI Taxonomy" id="4829"/>
    <lineage>
        <taxon>Eukaryota</taxon>
        <taxon>Fungi</taxon>
        <taxon>Fungi incertae sedis</taxon>
        <taxon>Mucoromycota</taxon>
        <taxon>Mucoromycotina</taxon>
        <taxon>Mucoromycetes</taxon>
        <taxon>Mucorales</taxon>
        <taxon>Cunninghamellaceae</taxon>
        <taxon>Absidia</taxon>
    </lineage>
</organism>
<evidence type="ECO:0000256" key="6">
    <source>
        <dbReference type="ARBA" id="ARBA00023295"/>
    </source>
</evidence>
<dbReference type="GO" id="GO:0000324">
    <property type="term" value="C:fungal-type vacuole"/>
    <property type="evidence" value="ECO:0007669"/>
    <property type="project" value="TreeGrafter"/>
</dbReference>
<dbReference type="InterPro" id="IPR008928">
    <property type="entry name" value="6-hairpin_glycosidase_sf"/>
</dbReference>
<dbReference type="EMBL" id="LT554740">
    <property type="protein sequence ID" value="SAM07371.1"/>
    <property type="molecule type" value="Genomic_DNA"/>
</dbReference>
<keyword evidence="11" id="KW-1185">Reference proteome</keyword>
<dbReference type="GO" id="GO:0000272">
    <property type="term" value="P:polysaccharide catabolic process"/>
    <property type="evidence" value="ECO:0007669"/>
    <property type="project" value="UniProtKB-KW"/>
</dbReference>
<evidence type="ECO:0000256" key="1">
    <source>
        <dbReference type="ARBA" id="ARBA00001863"/>
    </source>
</evidence>
<dbReference type="GO" id="GO:0004339">
    <property type="term" value="F:glucan 1,4-alpha-glucosidase activity"/>
    <property type="evidence" value="ECO:0007669"/>
    <property type="project" value="UniProtKB-EC"/>
</dbReference>
<dbReference type="AlphaFoldDB" id="A0A163MPU6"/>
<protein>
    <recommendedName>
        <fullName evidence="3">glucan 1,4-alpha-glucosidase</fullName>
        <ecNumber evidence="3">3.2.1.3</ecNumber>
    </recommendedName>
</protein>
<dbReference type="PRINTS" id="PR00736">
    <property type="entry name" value="GLHYDRLASE15"/>
</dbReference>
<keyword evidence="6" id="KW-0326">Glycosidase</keyword>
<dbReference type="Gene3D" id="1.50.10.10">
    <property type="match status" value="1"/>
</dbReference>
<evidence type="ECO:0000256" key="8">
    <source>
        <dbReference type="SAM" id="SignalP"/>
    </source>
</evidence>
<reference evidence="10" key="1">
    <citation type="submission" date="2016-04" db="EMBL/GenBank/DDBJ databases">
        <authorList>
            <person name="Evans L.H."/>
            <person name="Alamgir A."/>
            <person name="Owens N."/>
            <person name="Weber N.D."/>
            <person name="Virtaneva K."/>
            <person name="Barbian K."/>
            <person name="Babar A."/>
            <person name="Rosenke K."/>
        </authorList>
    </citation>
    <scope>NUCLEOTIDE SEQUENCE [LARGE SCALE GENOMIC DNA]</scope>
    <source>
        <strain evidence="10">CBS 101.48</strain>
    </source>
</reference>
<name>A0A163MPU6_ABSGL</name>
<dbReference type="InParanoid" id="A0A163MPU6"/>